<feature type="compositionally biased region" description="Basic residues" evidence="4">
    <location>
        <begin position="141"/>
        <end position="154"/>
    </location>
</feature>
<keyword evidence="2" id="KW-0378">Hydrolase</keyword>
<name>A0A4C1UMI4_EUMVA</name>
<dbReference type="STRING" id="151549.A0A4C1UMI4"/>
<reference evidence="6 7" key="1">
    <citation type="journal article" date="2019" name="Commun. Biol.">
        <title>The bagworm genome reveals a unique fibroin gene that provides high tensile strength.</title>
        <authorList>
            <person name="Kono N."/>
            <person name="Nakamura H."/>
            <person name="Ohtoshi R."/>
            <person name="Tomita M."/>
            <person name="Numata K."/>
            <person name="Arakawa K."/>
        </authorList>
    </citation>
    <scope>NUCLEOTIDE SEQUENCE [LARGE SCALE GENOMIC DNA]</scope>
</reference>
<dbReference type="GO" id="GO:0000139">
    <property type="term" value="C:Golgi membrane"/>
    <property type="evidence" value="ECO:0007669"/>
    <property type="project" value="TreeGrafter"/>
</dbReference>
<dbReference type="PANTHER" id="PTHR42884:SF3">
    <property type="entry name" value="FURIN-LIKE PROTEASE 1, ISOFORMS 1_1-X_2"/>
    <property type="match status" value="1"/>
</dbReference>
<dbReference type="GO" id="GO:0016486">
    <property type="term" value="P:peptide hormone processing"/>
    <property type="evidence" value="ECO:0007669"/>
    <property type="project" value="TreeGrafter"/>
</dbReference>
<protein>
    <submittedName>
        <fullName evidence="6">Furin-like protease 1, isoform 1-CRR</fullName>
    </submittedName>
</protein>
<gene>
    <name evidence="6" type="primary">Fur1</name>
    <name evidence="6" type="ORF">EVAR_16753_1</name>
</gene>
<evidence type="ECO:0000256" key="2">
    <source>
        <dbReference type="ARBA" id="ARBA00022801"/>
    </source>
</evidence>
<comment type="caution">
    <text evidence="6">The sequence shown here is derived from an EMBL/GenBank/DDBJ whole genome shotgun (WGS) entry which is preliminary data.</text>
</comment>
<keyword evidence="7" id="KW-1185">Reference proteome</keyword>
<dbReference type="SUPFAM" id="SSF54897">
    <property type="entry name" value="Protease propeptides/inhibitors"/>
    <property type="match status" value="1"/>
</dbReference>
<keyword evidence="3" id="KW-0720">Serine protease</keyword>
<feature type="compositionally biased region" description="Low complexity" evidence="4">
    <location>
        <begin position="167"/>
        <end position="182"/>
    </location>
</feature>
<dbReference type="EMBL" id="BGZK01000189">
    <property type="protein sequence ID" value="GBP27084.1"/>
    <property type="molecule type" value="Genomic_DNA"/>
</dbReference>
<evidence type="ECO:0000313" key="6">
    <source>
        <dbReference type="EMBL" id="GBP27084.1"/>
    </source>
</evidence>
<keyword evidence="1 6" id="KW-0645">Protease</keyword>
<accession>A0A4C1UMI4</accession>
<organism evidence="6 7">
    <name type="scientific">Eumeta variegata</name>
    <name type="common">Bagworm moth</name>
    <name type="synonym">Eumeta japonica</name>
    <dbReference type="NCBI Taxonomy" id="151549"/>
    <lineage>
        <taxon>Eukaryota</taxon>
        <taxon>Metazoa</taxon>
        <taxon>Ecdysozoa</taxon>
        <taxon>Arthropoda</taxon>
        <taxon>Hexapoda</taxon>
        <taxon>Insecta</taxon>
        <taxon>Pterygota</taxon>
        <taxon>Neoptera</taxon>
        <taxon>Endopterygota</taxon>
        <taxon>Lepidoptera</taxon>
        <taxon>Glossata</taxon>
        <taxon>Ditrysia</taxon>
        <taxon>Tineoidea</taxon>
        <taxon>Psychidae</taxon>
        <taxon>Oiketicinae</taxon>
        <taxon>Eumeta</taxon>
    </lineage>
</organism>
<dbReference type="OrthoDB" id="7361197at2759"/>
<evidence type="ECO:0000313" key="7">
    <source>
        <dbReference type="Proteomes" id="UP000299102"/>
    </source>
</evidence>
<dbReference type="InterPro" id="IPR032815">
    <property type="entry name" value="S8_pro-domain"/>
</dbReference>
<feature type="region of interest" description="Disordered" evidence="4">
    <location>
        <begin position="119"/>
        <end position="205"/>
    </location>
</feature>
<feature type="domain" description="Peptidase S8 pro-domain" evidence="5">
    <location>
        <begin position="106"/>
        <end position="154"/>
    </location>
</feature>
<feature type="compositionally biased region" description="Basic and acidic residues" evidence="4">
    <location>
        <begin position="127"/>
        <end position="140"/>
    </location>
</feature>
<dbReference type="InterPro" id="IPR038466">
    <property type="entry name" value="S8_pro-domain_sf"/>
</dbReference>
<dbReference type="AlphaFoldDB" id="A0A4C1UMI4"/>
<dbReference type="GO" id="GO:0005802">
    <property type="term" value="C:trans-Golgi network"/>
    <property type="evidence" value="ECO:0007669"/>
    <property type="project" value="TreeGrafter"/>
</dbReference>
<evidence type="ECO:0000259" key="5">
    <source>
        <dbReference type="Pfam" id="PF16470"/>
    </source>
</evidence>
<evidence type="ECO:0000256" key="1">
    <source>
        <dbReference type="ARBA" id="ARBA00022670"/>
    </source>
</evidence>
<sequence>MGMVRHALGQFFIYLNPGNYLDARRFTHDDGSERHVTAYERNILTGEHKELRRVRASVIAPDGHVRAPMKVDSLKKVALNPRARESRGRRHPRRPPRRACRVLLFQIFDNHYHFHHNSVSKRSTAPAHEHHDRLEGDSRVRWAKQQRALSRKKRDFLSEDHSTVPHAEATPSAPAPSTASRRAAGRREAPARVKGRPRAADSKFQLNDPKWPHMWYLMNDDLREGRPSTATTEGNISAVWLMIETDKRVTYKKIRSNLAIGIN</sequence>
<dbReference type="Gene3D" id="3.30.70.850">
    <property type="entry name" value="Peptidase S8, pro-domain"/>
    <property type="match status" value="1"/>
</dbReference>
<dbReference type="Pfam" id="PF16470">
    <property type="entry name" value="S8_pro-domain"/>
    <property type="match status" value="1"/>
</dbReference>
<dbReference type="Proteomes" id="UP000299102">
    <property type="component" value="Unassembled WGS sequence"/>
</dbReference>
<dbReference type="PANTHER" id="PTHR42884">
    <property type="entry name" value="PROPROTEIN CONVERTASE SUBTILISIN/KEXIN-RELATED"/>
    <property type="match status" value="1"/>
</dbReference>
<evidence type="ECO:0000256" key="3">
    <source>
        <dbReference type="ARBA" id="ARBA00022825"/>
    </source>
</evidence>
<proteinExistence type="predicted"/>
<evidence type="ECO:0000256" key="4">
    <source>
        <dbReference type="SAM" id="MobiDB-lite"/>
    </source>
</evidence>
<dbReference type="GO" id="GO:0004252">
    <property type="term" value="F:serine-type endopeptidase activity"/>
    <property type="evidence" value="ECO:0007669"/>
    <property type="project" value="TreeGrafter"/>
</dbReference>